<comment type="caution">
    <text evidence="3">The sequence shown here is derived from an EMBL/GenBank/DDBJ whole genome shotgun (WGS) entry which is preliminary data.</text>
</comment>
<dbReference type="EMBL" id="BLAH01000117">
    <property type="protein sequence ID" value="GES39485.1"/>
    <property type="molecule type" value="Genomic_DNA"/>
</dbReference>
<dbReference type="InterPro" id="IPR002104">
    <property type="entry name" value="Integrase_catalytic"/>
</dbReference>
<keyword evidence="4" id="KW-1185">Reference proteome</keyword>
<accession>A0ABQ0YSU7</accession>
<protein>
    <submittedName>
        <fullName evidence="3">Integrase</fullName>
    </submittedName>
</protein>
<evidence type="ECO:0000259" key="2">
    <source>
        <dbReference type="PROSITE" id="PS51898"/>
    </source>
</evidence>
<dbReference type="InterPro" id="IPR050090">
    <property type="entry name" value="Tyrosine_recombinase_XerCD"/>
</dbReference>
<feature type="domain" description="Tyr recombinase" evidence="2">
    <location>
        <begin position="13"/>
        <end position="209"/>
    </location>
</feature>
<evidence type="ECO:0000256" key="1">
    <source>
        <dbReference type="ARBA" id="ARBA00023172"/>
    </source>
</evidence>
<dbReference type="InterPro" id="IPR013762">
    <property type="entry name" value="Integrase-like_cat_sf"/>
</dbReference>
<sequence length="218" mass="24333">MAHFVDTPKLDSTERQTLTVEELQRVLDITANDRDGHQHQLGSLGLRKQELAGLGWEHIDMEAHTMRIVRTRTIADGKVVIGKPKTERSGRVLPIPDPVYTSLLHARAVQQREKLEAGDKYQDSGYVFVDSLGRAMYPDYLTDRWKAACERAGVPIINLHDERHTCATLMILNGVPVPTVSAWLGHATPSFTMARYVHNQPHALVAAAQTLGDLVKSR</sequence>
<evidence type="ECO:0000313" key="3">
    <source>
        <dbReference type="EMBL" id="GES39485.1"/>
    </source>
</evidence>
<dbReference type="Gene3D" id="1.10.443.10">
    <property type="entry name" value="Intergrase catalytic core"/>
    <property type="match status" value="1"/>
</dbReference>
<dbReference type="SUPFAM" id="SSF56349">
    <property type="entry name" value="DNA breaking-rejoining enzymes"/>
    <property type="match status" value="1"/>
</dbReference>
<gene>
    <name evidence="3" type="ORF">RAJCM14343_4758</name>
</gene>
<dbReference type="PROSITE" id="PS51898">
    <property type="entry name" value="TYR_RECOMBINASE"/>
    <property type="match status" value="1"/>
</dbReference>
<dbReference type="InterPro" id="IPR011010">
    <property type="entry name" value="DNA_brk_join_enz"/>
</dbReference>
<organism evidence="3 4">
    <name type="scientific">Rhodococcus aetherivorans</name>
    <dbReference type="NCBI Taxonomy" id="191292"/>
    <lineage>
        <taxon>Bacteria</taxon>
        <taxon>Bacillati</taxon>
        <taxon>Actinomycetota</taxon>
        <taxon>Actinomycetes</taxon>
        <taxon>Mycobacteriales</taxon>
        <taxon>Nocardiaceae</taxon>
        <taxon>Rhodococcus</taxon>
    </lineage>
</organism>
<reference evidence="3 4" key="1">
    <citation type="journal article" date="2018" name="Biodegradation">
        <title>1,4-Dioxane degradation characteristics of Rhodococcus aetherivorans JCM 14343.</title>
        <authorList>
            <person name="Inoue D."/>
            <person name="Tsunoda T."/>
            <person name="Yamamoto N."/>
            <person name="Ike M."/>
            <person name="Sei K."/>
        </authorList>
    </citation>
    <scope>NUCLEOTIDE SEQUENCE [LARGE SCALE GENOMIC DNA]</scope>
    <source>
        <strain evidence="3 4">JCM 14343</strain>
    </source>
</reference>
<keyword evidence="1" id="KW-0233">DNA recombination</keyword>
<dbReference type="PANTHER" id="PTHR30349">
    <property type="entry name" value="PHAGE INTEGRASE-RELATED"/>
    <property type="match status" value="1"/>
</dbReference>
<dbReference type="CDD" id="cd01189">
    <property type="entry name" value="INT_ICEBs1_C_like"/>
    <property type="match status" value="1"/>
</dbReference>
<evidence type="ECO:0000313" key="4">
    <source>
        <dbReference type="Proteomes" id="UP000325466"/>
    </source>
</evidence>
<dbReference type="Pfam" id="PF00589">
    <property type="entry name" value="Phage_integrase"/>
    <property type="match status" value="1"/>
</dbReference>
<dbReference type="PANTHER" id="PTHR30349:SF64">
    <property type="entry name" value="PROPHAGE INTEGRASE INTD-RELATED"/>
    <property type="match status" value="1"/>
</dbReference>
<name>A0ABQ0YSU7_9NOCA</name>
<proteinExistence type="predicted"/>
<dbReference type="Proteomes" id="UP000325466">
    <property type="component" value="Unassembled WGS sequence"/>
</dbReference>